<reference evidence="1 2" key="1">
    <citation type="submission" date="2018-06" db="EMBL/GenBank/DDBJ databases">
        <title>A transcriptomic atlas of mushroom development highlights an independent origin of complex multicellularity.</title>
        <authorList>
            <consortium name="DOE Joint Genome Institute"/>
            <person name="Krizsan K."/>
            <person name="Almasi E."/>
            <person name="Merenyi Z."/>
            <person name="Sahu N."/>
            <person name="Viragh M."/>
            <person name="Koszo T."/>
            <person name="Mondo S."/>
            <person name="Kiss B."/>
            <person name="Balint B."/>
            <person name="Kues U."/>
            <person name="Barry K."/>
            <person name="Hegedus J.C."/>
            <person name="Henrissat B."/>
            <person name="Johnson J."/>
            <person name="Lipzen A."/>
            <person name="Ohm R."/>
            <person name="Nagy I."/>
            <person name="Pangilinan J."/>
            <person name="Yan J."/>
            <person name="Xiong Y."/>
            <person name="Grigoriev I.V."/>
            <person name="Hibbett D.S."/>
            <person name="Nagy L.G."/>
        </authorList>
    </citation>
    <scope>NUCLEOTIDE SEQUENCE [LARGE SCALE GENOMIC DNA]</scope>
    <source>
        <strain evidence="1 2">SZMC22713</strain>
    </source>
</reference>
<dbReference type="AlphaFoldDB" id="A0A4Y7PVA1"/>
<gene>
    <name evidence="1" type="ORF">BD410DRAFT_842779</name>
</gene>
<dbReference type="VEuPathDB" id="FungiDB:BD410DRAFT_842779"/>
<protein>
    <submittedName>
        <fullName evidence="1">Uncharacterized protein</fullName>
    </submittedName>
</protein>
<sequence>MSGDGTHIAKGAMTFKFQDTVQPEVLRRYEKESEDSVLAEFKDFETQFDGSRRTGAKWIAEAEQCVRDLKSSKLAGYNEGGGEIATESVNKKKGSAREIKMFKEQMTEA</sequence>
<dbReference type="EMBL" id="ML170207">
    <property type="protein sequence ID" value="TDL18450.1"/>
    <property type="molecule type" value="Genomic_DNA"/>
</dbReference>
<evidence type="ECO:0000313" key="1">
    <source>
        <dbReference type="EMBL" id="TDL18450.1"/>
    </source>
</evidence>
<dbReference type="Proteomes" id="UP000294933">
    <property type="component" value="Unassembled WGS sequence"/>
</dbReference>
<accession>A0A4Y7PVA1</accession>
<evidence type="ECO:0000313" key="2">
    <source>
        <dbReference type="Proteomes" id="UP000294933"/>
    </source>
</evidence>
<organism evidence="1 2">
    <name type="scientific">Rickenella mellea</name>
    <dbReference type="NCBI Taxonomy" id="50990"/>
    <lineage>
        <taxon>Eukaryota</taxon>
        <taxon>Fungi</taxon>
        <taxon>Dikarya</taxon>
        <taxon>Basidiomycota</taxon>
        <taxon>Agaricomycotina</taxon>
        <taxon>Agaricomycetes</taxon>
        <taxon>Hymenochaetales</taxon>
        <taxon>Rickenellaceae</taxon>
        <taxon>Rickenella</taxon>
    </lineage>
</organism>
<keyword evidence="2" id="KW-1185">Reference proteome</keyword>
<name>A0A4Y7PVA1_9AGAM</name>
<proteinExistence type="predicted"/>